<keyword evidence="1" id="KW-0472">Membrane</keyword>
<evidence type="ECO:0000256" key="1">
    <source>
        <dbReference type="SAM" id="Phobius"/>
    </source>
</evidence>
<dbReference type="RefSeq" id="WP_378271249.1">
    <property type="nucleotide sequence ID" value="NZ_JBHUKR010000026.1"/>
</dbReference>
<dbReference type="Proteomes" id="UP001597417">
    <property type="component" value="Unassembled WGS sequence"/>
</dbReference>
<dbReference type="EMBL" id="JBHUKR010000026">
    <property type="protein sequence ID" value="MFD2422251.1"/>
    <property type="molecule type" value="Genomic_DNA"/>
</dbReference>
<protein>
    <submittedName>
        <fullName evidence="4">MCE family protein</fullName>
    </submittedName>
</protein>
<keyword evidence="1" id="KW-0812">Transmembrane</keyword>
<evidence type="ECO:0000259" key="2">
    <source>
        <dbReference type="Pfam" id="PF02470"/>
    </source>
</evidence>
<organism evidence="4 5">
    <name type="scientific">Amycolatopsis pigmentata</name>
    <dbReference type="NCBI Taxonomy" id="450801"/>
    <lineage>
        <taxon>Bacteria</taxon>
        <taxon>Bacillati</taxon>
        <taxon>Actinomycetota</taxon>
        <taxon>Actinomycetes</taxon>
        <taxon>Pseudonocardiales</taxon>
        <taxon>Pseudonocardiaceae</taxon>
        <taxon>Amycolatopsis</taxon>
    </lineage>
</organism>
<keyword evidence="1" id="KW-1133">Transmembrane helix</keyword>
<gene>
    <name evidence="4" type="ORF">ACFSXZ_38615</name>
</gene>
<dbReference type="InterPro" id="IPR005693">
    <property type="entry name" value="Mce"/>
</dbReference>
<dbReference type="InterPro" id="IPR052336">
    <property type="entry name" value="MlaD_Phospholipid_Transporter"/>
</dbReference>
<feature type="domain" description="Mce/MlaD" evidence="2">
    <location>
        <begin position="39"/>
        <end position="112"/>
    </location>
</feature>
<dbReference type="PANTHER" id="PTHR33371">
    <property type="entry name" value="INTERMEMBRANE PHOSPHOLIPID TRANSPORT SYSTEM BINDING PROTEIN MLAD-RELATED"/>
    <property type="match status" value="1"/>
</dbReference>
<dbReference type="Pfam" id="PF11887">
    <property type="entry name" value="Mce4_CUP1"/>
    <property type="match status" value="1"/>
</dbReference>
<dbReference type="Pfam" id="PF02470">
    <property type="entry name" value="MlaD"/>
    <property type="match status" value="1"/>
</dbReference>
<proteinExistence type="predicted"/>
<name>A0ABW5G560_9PSEU</name>
<sequence>MKSFQSRNPVPIAITGLVIMALGLVVALNADSLPIIGAGTTYSADFSEAAGLKDGDEVRVAGVKVGKVTDVGLDGPQVKVSFRVKDVWLGDKSQATIKIKTLLGQKYLSLDPLGEKSLDPSATIPKERTIAPYDVLDAFRDLSSTVNQIDTQQLSKSFETLSQTLSGTPQEVKGALNGLSRLSDTIAKRDSQLSQLLSNTRQISQTLADRDAELTKLLTDGNKLLDEIGNREKAISTLLTGSQELSKQLQGLISDNDKQLTPVLGSLDQLTSMLQRNQDALAEGIKRFAPYIRVFTNTVGNGRWFDSYICGLILPSVGPLNEQGCNAK</sequence>
<evidence type="ECO:0000313" key="5">
    <source>
        <dbReference type="Proteomes" id="UP001597417"/>
    </source>
</evidence>
<dbReference type="PRINTS" id="PR01782">
    <property type="entry name" value="MCEVIRFACTOR"/>
</dbReference>
<keyword evidence="5" id="KW-1185">Reference proteome</keyword>
<reference evidence="5" key="1">
    <citation type="journal article" date="2019" name="Int. J. Syst. Evol. Microbiol.">
        <title>The Global Catalogue of Microorganisms (GCM) 10K type strain sequencing project: providing services to taxonomists for standard genome sequencing and annotation.</title>
        <authorList>
            <consortium name="The Broad Institute Genomics Platform"/>
            <consortium name="The Broad Institute Genome Sequencing Center for Infectious Disease"/>
            <person name="Wu L."/>
            <person name="Ma J."/>
        </authorList>
    </citation>
    <scope>NUCLEOTIDE SEQUENCE [LARGE SCALE GENOMIC DNA]</scope>
    <source>
        <strain evidence="5">CGMCC 4.7645</strain>
    </source>
</reference>
<dbReference type="NCBIfam" id="TIGR00996">
    <property type="entry name" value="Mtu_fam_mce"/>
    <property type="match status" value="1"/>
</dbReference>
<comment type="caution">
    <text evidence="4">The sequence shown here is derived from an EMBL/GenBank/DDBJ whole genome shotgun (WGS) entry which is preliminary data.</text>
</comment>
<dbReference type="InterPro" id="IPR024516">
    <property type="entry name" value="Mce_C"/>
</dbReference>
<feature type="domain" description="Mammalian cell entry C-terminal" evidence="3">
    <location>
        <begin position="116"/>
        <end position="311"/>
    </location>
</feature>
<dbReference type="InterPro" id="IPR003399">
    <property type="entry name" value="Mce/MlaD"/>
</dbReference>
<dbReference type="PANTHER" id="PTHR33371:SF18">
    <property type="entry name" value="MCE-FAMILY PROTEIN MCE3C"/>
    <property type="match status" value="1"/>
</dbReference>
<accession>A0ABW5G560</accession>
<feature type="transmembrane region" description="Helical" evidence="1">
    <location>
        <begin position="12"/>
        <end position="30"/>
    </location>
</feature>
<evidence type="ECO:0000313" key="4">
    <source>
        <dbReference type="EMBL" id="MFD2422251.1"/>
    </source>
</evidence>
<evidence type="ECO:0000259" key="3">
    <source>
        <dbReference type="Pfam" id="PF11887"/>
    </source>
</evidence>